<dbReference type="GO" id="GO:0016192">
    <property type="term" value="P:vesicle-mediated transport"/>
    <property type="evidence" value="ECO:0007669"/>
    <property type="project" value="UniProtKB-KW"/>
</dbReference>
<evidence type="ECO:0000256" key="7">
    <source>
        <dbReference type="ARBA" id="ARBA00023034"/>
    </source>
</evidence>
<dbReference type="InParanoid" id="A0A7R8YRY5"/>
<dbReference type="PANTHER" id="PTHR14374">
    <property type="entry name" value="FOIE GRAS"/>
    <property type="match status" value="1"/>
</dbReference>
<comment type="subcellular location">
    <subcellularLocation>
        <location evidence="2">Golgi apparatus</location>
        <location evidence="2">cis-Golgi network</location>
    </subcellularLocation>
</comment>
<protein>
    <recommendedName>
        <fullName evidence="4">Trafficking protein particle complex subunit 11</fullName>
    </recommendedName>
</protein>
<keyword evidence="5" id="KW-0813">Transport</keyword>
<dbReference type="OMA" id="IIHVEKY"/>
<evidence type="ECO:0000256" key="5">
    <source>
        <dbReference type="ARBA" id="ARBA00022448"/>
    </source>
</evidence>
<comment type="function">
    <text evidence="1">Involved in endoplasmic reticulum to Golgi apparatus trafficking at a very early stage.</text>
</comment>
<dbReference type="Pfam" id="PF11817">
    <property type="entry name" value="Foie-gras_1"/>
    <property type="match status" value="1"/>
</dbReference>
<dbReference type="EMBL" id="LR899010">
    <property type="protein sequence ID" value="CAD7081990.1"/>
    <property type="molecule type" value="Genomic_DNA"/>
</dbReference>
<evidence type="ECO:0000256" key="3">
    <source>
        <dbReference type="ARBA" id="ARBA00007051"/>
    </source>
</evidence>
<dbReference type="Pfam" id="PF12742">
    <property type="entry name" value="Gryzun-like"/>
    <property type="match status" value="1"/>
</dbReference>
<dbReference type="InterPro" id="IPR021773">
    <property type="entry name" value="TPC11"/>
</dbReference>
<evidence type="ECO:0000256" key="6">
    <source>
        <dbReference type="ARBA" id="ARBA00022892"/>
    </source>
</evidence>
<evidence type="ECO:0000256" key="4">
    <source>
        <dbReference type="ARBA" id="ARBA00021520"/>
    </source>
</evidence>
<dbReference type="PANTHER" id="PTHR14374:SF0">
    <property type="entry name" value="TRAFFICKING PROTEIN PARTICLE COMPLEX SUBUNIT 11"/>
    <property type="match status" value="1"/>
</dbReference>
<evidence type="ECO:0000313" key="11">
    <source>
        <dbReference type="Proteomes" id="UP000594454"/>
    </source>
</evidence>
<keyword evidence="11" id="KW-1185">Reference proteome</keyword>
<dbReference type="AlphaFoldDB" id="A0A7R8YRY5"/>
<feature type="domain" description="Trafficking protein particle complex subunit 11" evidence="8">
    <location>
        <begin position="262"/>
        <end position="513"/>
    </location>
</feature>
<proteinExistence type="inferred from homology"/>
<accession>A0A7R8YRY5</accession>
<dbReference type="FunCoup" id="A0A7R8YRY5">
    <property type="interactions" value="2156"/>
</dbReference>
<feature type="domain" description="Trafficking protein particle complex subunit 11 C-terminal" evidence="9">
    <location>
        <begin position="1186"/>
        <end position="1234"/>
    </location>
</feature>
<evidence type="ECO:0000313" key="10">
    <source>
        <dbReference type="EMBL" id="CAD7081990.1"/>
    </source>
</evidence>
<name>A0A7R8YRY5_HERIL</name>
<dbReference type="OrthoDB" id="6278596at2759"/>
<sequence length="1278" mass="146749">MTLDATALPSELLVPPQPLIGFAGLDITKSSIHKTIWDTFNNNKRPERGTVQYKLLPPNYEFPVSKPKRASYEWYHPKGIFKRNWMLKHLHVLPAVVVLFQDLEWNDPQWSEKQLHCASLIQSLKNNLQGRNTRLALVLIQKTSPLPASEDLFASERAASLTTSCAISAKMLFILPHSDHLSGYTVRLESAFLEMAQSYYSQMSKRVRMHRDQLTSAHQTLRIRHQFKLGFISEMRSDFSTALKHYTQAYSNLDEIQIKEANCLELKTLAGFLNYKICKLMFKLKIPRDSINHFMNHIEKYKSHVGYKELLFEHYAWLSVQYSAFAELFCEAIKCGLPALQTQHPGIYFHKAAEYIGKRKEAFLQCCSLSLSPTDSEMNNATTKPTNLISDFYGIRNTSINGEFISEQQIISLVQDAERNFNHSASIITLLGQAMAQFKFYKCLRFRKKLAIDMAEEYFKCGDHAKALTLYSLMLPDYRQDEWNVIFTEVLLKTLRCAFLSASVADFMSCSIESLSPNINCDQKERIVVLENLWKVFQNVPPVSQSVIAPELRSSWEASLSAFKSPITVDLEKISGLFECIVSFDKAQIKNDDKVIVKLFIRSKTDVPLRIKQFSVVLSDGVENVKLKAINAWSFDSLGELRNNEFNGKDFPITKLDADFRVEPGKSYKILFDSESHQFLENIELQVSHVEIEMGTDRHYMVLTKATKGVNRPFRNYNRFKDLIDNIKYNPTCYVVPTFHLTTQNNQMQQMFVNEFFKVACSVTNTFNVFLQNVGISITVPSNFRNTVFLATDLTPNRQKLLSHIQFDIGELQMQGNSSIVYYVFSLSEANIELQQKVWYHLETSRPRLNSEHSLPEENTVPNKMEKFPCRISSNIKIEVEDGNRLKKIKEDVIMFSCVPEFKFSGRFYTLNRQPLLKAYRGENFLFRANIEVQTPCNIDILETYFMCDHNLNQSPYSFKRKKHSNIYSCGDNIEDIILLRSNVCTPDWVTQNNFEQSRDNFPLFTRFRKAARRETKSAIKVENSNAVTKNLNTKSSTNAAIFGGNLSSSQISNMSNSLTSEDGKLLADDVAYKDSNHVDTKAVTKVVYNRAKDALQATGHCRGFIKGISLYESASNLVPFFGVYCIKWRRTGYKDENESKFIISGIEVEEPLMNIYCAIEDKMFVKIPMTLKIVLNNPTSKVIHLIAALSNTDSFMCSGHKQLNISIFSQSEQELIYNLYPLKVGWQNLPDLTLEYNTQLDPDRDELQQSLLSHLVQRSMPKKVFILPPPKQHSLFK</sequence>
<organism evidence="10 11">
    <name type="scientific">Hermetia illucens</name>
    <name type="common">Black soldier fly</name>
    <dbReference type="NCBI Taxonomy" id="343691"/>
    <lineage>
        <taxon>Eukaryota</taxon>
        <taxon>Metazoa</taxon>
        <taxon>Ecdysozoa</taxon>
        <taxon>Arthropoda</taxon>
        <taxon>Hexapoda</taxon>
        <taxon>Insecta</taxon>
        <taxon>Pterygota</taxon>
        <taxon>Neoptera</taxon>
        <taxon>Endopterygota</taxon>
        <taxon>Diptera</taxon>
        <taxon>Brachycera</taxon>
        <taxon>Stratiomyomorpha</taxon>
        <taxon>Stratiomyidae</taxon>
        <taxon>Hermetiinae</taxon>
        <taxon>Hermetia</taxon>
    </lineage>
</organism>
<evidence type="ECO:0000259" key="8">
    <source>
        <dbReference type="Pfam" id="PF11817"/>
    </source>
</evidence>
<keyword evidence="7" id="KW-0333">Golgi apparatus</keyword>
<keyword evidence="6" id="KW-0931">ER-Golgi transport</keyword>
<evidence type="ECO:0000256" key="2">
    <source>
        <dbReference type="ARBA" id="ARBA00004222"/>
    </source>
</evidence>
<evidence type="ECO:0000256" key="1">
    <source>
        <dbReference type="ARBA" id="ARBA00001995"/>
    </source>
</evidence>
<gene>
    <name evidence="10" type="ORF">HERILL_LOCUS5062</name>
</gene>
<dbReference type="InterPro" id="IPR025876">
    <property type="entry name" value="TRAPPC11_C"/>
</dbReference>
<comment type="similarity">
    <text evidence="3">Belongs to the TRAPPC11 family.</text>
</comment>
<dbReference type="Proteomes" id="UP000594454">
    <property type="component" value="Chromosome 2"/>
</dbReference>
<evidence type="ECO:0000259" key="9">
    <source>
        <dbReference type="Pfam" id="PF12742"/>
    </source>
</evidence>
<dbReference type="GO" id="GO:0005794">
    <property type="term" value="C:Golgi apparatus"/>
    <property type="evidence" value="ECO:0007669"/>
    <property type="project" value="UniProtKB-SubCell"/>
</dbReference>
<reference evidence="10 11" key="1">
    <citation type="submission" date="2020-11" db="EMBL/GenBank/DDBJ databases">
        <authorList>
            <person name="Wallbank WR R."/>
            <person name="Pardo Diaz C."/>
            <person name="Kozak K."/>
            <person name="Martin S."/>
            <person name="Jiggins C."/>
            <person name="Moest M."/>
            <person name="Warren A I."/>
            <person name="Generalovic N T."/>
            <person name="Byers J.R.P. K."/>
            <person name="Montejo-Kovacevich G."/>
            <person name="Yen C E."/>
        </authorList>
    </citation>
    <scope>NUCLEOTIDE SEQUENCE [LARGE SCALE GENOMIC DNA]</scope>
</reference>